<dbReference type="GO" id="GO:0005524">
    <property type="term" value="F:ATP binding"/>
    <property type="evidence" value="ECO:0007669"/>
    <property type="project" value="UniProtKB-KW"/>
</dbReference>
<dbReference type="CDD" id="cd03293">
    <property type="entry name" value="ABC_NrtD_SsuB_transporters"/>
    <property type="match status" value="1"/>
</dbReference>
<proteinExistence type="predicted"/>
<comment type="caution">
    <text evidence="5">The sequence shown here is derived from an EMBL/GenBank/DDBJ whole genome shotgun (WGS) entry which is preliminary data.</text>
</comment>
<dbReference type="InterPro" id="IPR027417">
    <property type="entry name" value="P-loop_NTPase"/>
</dbReference>
<protein>
    <submittedName>
        <fullName evidence="5">Sulfonate transport system ATP-binding protein</fullName>
        <ecNumber evidence="5">3.6.3.-</ecNumber>
    </submittedName>
</protein>
<dbReference type="PROSITE" id="PS00211">
    <property type="entry name" value="ABC_TRANSPORTER_1"/>
    <property type="match status" value="1"/>
</dbReference>
<evidence type="ECO:0000256" key="1">
    <source>
        <dbReference type="ARBA" id="ARBA00022448"/>
    </source>
</evidence>
<dbReference type="EMBL" id="JAUSUB010000045">
    <property type="protein sequence ID" value="MDQ0273644.1"/>
    <property type="molecule type" value="Genomic_DNA"/>
</dbReference>
<feature type="domain" description="ABC transporter" evidence="4">
    <location>
        <begin position="2"/>
        <end position="228"/>
    </location>
</feature>
<dbReference type="PROSITE" id="PS50893">
    <property type="entry name" value="ABC_TRANSPORTER_2"/>
    <property type="match status" value="1"/>
</dbReference>
<dbReference type="SUPFAM" id="SSF52540">
    <property type="entry name" value="P-loop containing nucleoside triphosphate hydrolases"/>
    <property type="match status" value="1"/>
</dbReference>
<dbReference type="Proteomes" id="UP001238088">
    <property type="component" value="Unassembled WGS sequence"/>
</dbReference>
<evidence type="ECO:0000259" key="4">
    <source>
        <dbReference type="PROSITE" id="PS50893"/>
    </source>
</evidence>
<dbReference type="Pfam" id="PF00005">
    <property type="entry name" value="ABC_tran"/>
    <property type="match status" value="1"/>
</dbReference>
<dbReference type="PANTHER" id="PTHR42788">
    <property type="entry name" value="TAURINE IMPORT ATP-BINDING PROTEIN-RELATED"/>
    <property type="match status" value="1"/>
</dbReference>
<keyword evidence="3 5" id="KW-0067">ATP-binding</keyword>
<evidence type="ECO:0000313" key="6">
    <source>
        <dbReference type="Proteomes" id="UP001238088"/>
    </source>
</evidence>
<name>A0ABU0AQU5_9BACI</name>
<keyword evidence="2" id="KW-0547">Nucleotide-binding</keyword>
<evidence type="ECO:0000256" key="2">
    <source>
        <dbReference type="ARBA" id="ARBA00022741"/>
    </source>
</evidence>
<reference evidence="5 6" key="1">
    <citation type="submission" date="2023-07" db="EMBL/GenBank/DDBJ databases">
        <title>Genomic Encyclopedia of Type Strains, Phase IV (KMG-IV): sequencing the most valuable type-strain genomes for metagenomic binning, comparative biology and taxonomic classification.</title>
        <authorList>
            <person name="Goeker M."/>
        </authorList>
    </citation>
    <scope>NUCLEOTIDE SEQUENCE [LARGE SCALE GENOMIC DNA]</scope>
    <source>
        <strain evidence="5 6">DSM 23494</strain>
    </source>
</reference>
<dbReference type="InterPro" id="IPR050166">
    <property type="entry name" value="ABC_transporter_ATP-bind"/>
</dbReference>
<dbReference type="GO" id="GO:0016787">
    <property type="term" value="F:hydrolase activity"/>
    <property type="evidence" value="ECO:0007669"/>
    <property type="project" value="UniProtKB-KW"/>
</dbReference>
<keyword evidence="1" id="KW-0813">Transport</keyword>
<dbReference type="InterPro" id="IPR003439">
    <property type="entry name" value="ABC_transporter-like_ATP-bd"/>
</dbReference>
<gene>
    <name evidence="5" type="ORF">J2S17_005576</name>
</gene>
<dbReference type="RefSeq" id="WP_307480029.1">
    <property type="nucleotide sequence ID" value="NZ_JAUSUB010000045.1"/>
</dbReference>
<accession>A0ABU0AQU5</accession>
<keyword evidence="6" id="KW-1185">Reference proteome</keyword>
<dbReference type="InterPro" id="IPR003593">
    <property type="entry name" value="AAA+_ATPase"/>
</dbReference>
<keyword evidence="5" id="KW-0378">Hydrolase</keyword>
<organism evidence="5 6">
    <name type="scientific">Cytobacillus purgationiresistens</name>
    <dbReference type="NCBI Taxonomy" id="863449"/>
    <lineage>
        <taxon>Bacteria</taxon>
        <taxon>Bacillati</taxon>
        <taxon>Bacillota</taxon>
        <taxon>Bacilli</taxon>
        <taxon>Bacillales</taxon>
        <taxon>Bacillaceae</taxon>
        <taxon>Cytobacillus</taxon>
    </lineage>
</organism>
<dbReference type="Gene3D" id="3.40.50.300">
    <property type="entry name" value="P-loop containing nucleotide triphosphate hydrolases"/>
    <property type="match status" value="1"/>
</dbReference>
<evidence type="ECO:0000313" key="5">
    <source>
        <dbReference type="EMBL" id="MDQ0273644.1"/>
    </source>
</evidence>
<dbReference type="SMART" id="SM00382">
    <property type="entry name" value="AAA"/>
    <property type="match status" value="1"/>
</dbReference>
<dbReference type="EC" id="3.6.3.-" evidence="5"/>
<evidence type="ECO:0000256" key="3">
    <source>
        <dbReference type="ARBA" id="ARBA00022840"/>
    </source>
</evidence>
<dbReference type="PANTHER" id="PTHR42788:SF19">
    <property type="entry name" value="ALIPHATIC SULFONATES IMPORT ATP-BINDING PROTEIN SSUB 2"/>
    <property type="match status" value="1"/>
</dbReference>
<dbReference type="InterPro" id="IPR017871">
    <property type="entry name" value="ABC_transporter-like_CS"/>
</dbReference>
<sequence length="244" mass="27236">MLAIENVSRTFSNGETGFKNLNLSVKKGEVIGILGTSGCGKSTLLRVLSGLDEHYDGQVKIDGESVTAVHEKIGMIFQEPRLLPWLKVRENIPFGLKSDEHKTEKALKYIESVGLNGFENHYPKDLSGGMAQRVAIARALVTAPEILLLDEPFSALDAFTKMQLQDLLLAIWQQYHSTILLVTHDIDEALYLCDRILILRGQPGEIYEELTIPKLKPRGRGDAELAKMKDQIIKLLDLSQINNK</sequence>